<comment type="cofactor">
    <cofactor evidence="1">
        <name>FAD</name>
        <dbReference type="ChEBI" id="CHEBI:57692"/>
    </cofactor>
</comment>
<evidence type="ECO:0000256" key="2">
    <source>
        <dbReference type="ARBA" id="ARBA00022630"/>
    </source>
</evidence>
<gene>
    <name evidence="5" type="ORF">GXN76_08225</name>
</gene>
<keyword evidence="6" id="KW-1185">Reference proteome</keyword>
<reference evidence="5 6" key="1">
    <citation type="submission" date="2020-01" db="EMBL/GenBank/DDBJ databases">
        <authorList>
            <person name="Gulvik C.A."/>
            <person name="Batra D.G."/>
        </authorList>
    </citation>
    <scope>NUCLEOTIDE SEQUENCE [LARGE SCALE GENOMIC DNA]</scope>
    <source>
        <strain evidence="5 6">W9323</strain>
    </source>
</reference>
<organism evidence="5 6">
    <name type="scientific">Kroppenstedtia pulmonis</name>
    <dbReference type="NCBI Taxonomy" id="1380685"/>
    <lineage>
        <taxon>Bacteria</taxon>
        <taxon>Bacillati</taxon>
        <taxon>Bacillota</taxon>
        <taxon>Bacilli</taxon>
        <taxon>Bacillales</taxon>
        <taxon>Thermoactinomycetaceae</taxon>
        <taxon>Kroppenstedtia</taxon>
    </lineage>
</organism>
<dbReference type="PRINTS" id="PR00420">
    <property type="entry name" value="RNGMNOXGNASE"/>
</dbReference>
<dbReference type="SUPFAM" id="SSF51905">
    <property type="entry name" value="FAD/NAD(P)-binding domain"/>
    <property type="match status" value="1"/>
</dbReference>
<feature type="domain" description="FAD-binding" evidence="4">
    <location>
        <begin position="3"/>
        <end position="337"/>
    </location>
</feature>
<keyword evidence="5" id="KW-0503">Monooxygenase</keyword>
<dbReference type="EMBL" id="CP048104">
    <property type="protein sequence ID" value="QKG84462.1"/>
    <property type="molecule type" value="Genomic_DNA"/>
</dbReference>
<evidence type="ECO:0000313" key="5">
    <source>
        <dbReference type="EMBL" id="QKG84462.1"/>
    </source>
</evidence>
<keyword evidence="2" id="KW-0285">Flavoprotein</keyword>
<dbReference type="GO" id="GO:0016709">
    <property type="term" value="F:oxidoreductase activity, acting on paired donors, with incorporation or reduction of molecular oxygen, NAD(P)H as one donor, and incorporation of one atom of oxygen"/>
    <property type="evidence" value="ECO:0007669"/>
    <property type="project" value="UniProtKB-ARBA"/>
</dbReference>
<dbReference type="PANTHER" id="PTHR43004">
    <property type="entry name" value="TRK SYSTEM POTASSIUM UPTAKE PROTEIN"/>
    <property type="match status" value="1"/>
</dbReference>
<keyword evidence="5" id="KW-0560">Oxidoreductase</keyword>
<evidence type="ECO:0000313" key="6">
    <source>
        <dbReference type="Proteomes" id="UP000503088"/>
    </source>
</evidence>
<evidence type="ECO:0000256" key="1">
    <source>
        <dbReference type="ARBA" id="ARBA00001974"/>
    </source>
</evidence>
<evidence type="ECO:0000259" key="4">
    <source>
        <dbReference type="Pfam" id="PF01494"/>
    </source>
</evidence>
<keyword evidence="3" id="KW-0274">FAD</keyword>
<dbReference type="Gene3D" id="3.40.30.120">
    <property type="match status" value="1"/>
</dbReference>
<dbReference type="Proteomes" id="UP000503088">
    <property type="component" value="Chromosome"/>
</dbReference>
<name>A0A7D3XQK1_9BACL</name>
<dbReference type="PANTHER" id="PTHR43004:SF19">
    <property type="entry name" value="BINDING MONOOXYGENASE, PUTATIVE (JCVI)-RELATED"/>
    <property type="match status" value="1"/>
</dbReference>
<dbReference type="Pfam" id="PF01494">
    <property type="entry name" value="FAD_binding_3"/>
    <property type="match status" value="1"/>
</dbReference>
<dbReference type="InterPro" id="IPR050641">
    <property type="entry name" value="RIFMO-like"/>
</dbReference>
<dbReference type="GO" id="GO:0071949">
    <property type="term" value="F:FAD binding"/>
    <property type="evidence" value="ECO:0007669"/>
    <property type="project" value="InterPro"/>
</dbReference>
<sequence length="501" mass="55537">MDFEVIVVGGGPVGMMLASELALAKVKVCVLENLKETTPYSRALTVHPRTLEIFDSRGLKEKIMSKGMPISKGHFAVLDTPLDFSTLDSTSNYTVFIPQHDTEIELEKWARSLGVEIRRGEKVVSVRQDHQGVEVVSVSSNGDSVLSAAYVVGADGGGSIVRKQANIPFVGKNSTFTALMGDVVLSNPPESNVISRFSERGLVMVAPVNAQLHRVVMVDPERMDVPKEEPVTLEELRSGLVRILGSDLGITEPFWMSRFGNATLQVERYREGRVLLAGDAAHIHFPAGGQGLNVGLQEAMNLGWKLAAEIHGWAPDWLLDSYHEERFPVSTAMLKNTEVQTLLFEFSPRMIELRNMLSSMLKIPESNYLLSTQISGFNVKYETDAKALPHALNGCRFTELKLRLENGTIRNAYELFHSGTFLLLHLASDECMTYAVDWSRYKHVQVVRATLAEEAPDWKDVHTALIRPDGYIAWAVSKSELGRMETIKKGISRWCGGHGIS</sequence>
<protein>
    <submittedName>
        <fullName evidence="5">Monooxygenase</fullName>
    </submittedName>
</protein>
<dbReference type="Gene3D" id="3.50.50.60">
    <property type="entry name" value="FAD/NAD(P)-binding domain"/>
    <property type="match status" value="1"/>
</dbReference>
<dbReference type="InterPro" id="IPR036188">
    <property type="entry name" value="FAD/NAD-bd_sf"/>
</dbReference>
<dbReference type="NCBIfam" id="NF006092">
    <property type="entry name" value="PRK08244.1"/>
    <property type="match status" value="1"/>
</dbReference>
<evidence type="ECO:0000256" key="3">
    <source>
        <dbReference type="ARBA" id="ARBA00022827"/>
    </source>
</evidence>
<dbReference type="AlphaFoldDB" id="A0A7D3XQK1"/>
<dbReference type="Pfam" id="PF21274">
    <property type="entry name" value="Rng_hyd_C"/>
    <property type="match status" value="1"/>
</dbReference>
<accession>A0A7D3XQK1</accession>
<dbReference type="InterPro" id="IPR002938">
    <property type="entry name" value="FAD-bd"/>
</dbReference>
<proteinExistence type="predicted"/>
<dbReference type="KEGG" id="kpul:GXN76_08225"/>
<dbReference type="RefSeq" id="WP_173222172.1">
    <property type="nucleotide sequence ID" value="NZ_CP048104.1"/>
</dbReference>
<dbReference type="Gene3D" id="3.30.70.2450">
    <property type="match status" value="1"/>
</dbReference>